<dbReference type="OrthoDB" id="5469165at2"/>
<name>A0A1T4WD01_9BACT</name>
<evidence type="ECO:0000256" key="2">
    <source>
        <dbReference type="ARBA" id="ARBA00022448"/>
    </source>
</evidence>
<dbReference type="Proteomes" id="UP000190027">
    <property type="component" value="Unassembled WGS sequence"/>
</dbReference>
<evidence type="ECO:0000259" key="5">
    <source>
        <dbReference type="Pfam" id="PF00496"/>
    </source>
</evidence>
<dbReference type="PROSITE" id="PS51257">
    <property type="entry name" value="PROKAR_LIPOPROTEIN"/>
    <property type="match status" value="1"/>
</dbReference>
<dbReference type="CDD" id="cd08498">
    <property type="entry name" value="PBP2_NikA_DppA_OppA_like_2"/>
    <property type="match status" value="1"/>
</dbReference>
<keyword evidence="3" id="KW-0732">Signal</keyword>
<dbReference type="InterPro" id="IPR000914">
    <property type="entry name" value="SBP_5_dom"/>
</dbReference>
<proteinExistence type="inferred from homology"/>
<dbReference type="InterPro" id="IPR039424">
    <property type="entry name" value="SBP_5"/>
</dbReference>
<evidence type="ECO:0000313" key="6">
    <source>
        <dbReference type="EMBL" id="SKA75163.1"/>
    </source>
</evidence>
<keyword evidence="2" id="KW-0813">Transport</keyword>
<dbReference type="GO" id="GO:1904680">
    <property type="term" value="F:peptide transmembrane transporter activity"/>
    <property type="evidence" value="ECO:0007669"/>
    <property type="project" value="TreeGrafter"/>
</dbReference>
<feature type="domain" description="Solute-binding protein family 5" evidence="5">
    <location>
        <begin position="96"/>
        <end position="456"/>
    </location>
</feature>
<dbReference type="GO" id="GO:0030288">
    <property type="term" value="C:outer membrane-bounded periplasmic space"/>
    <property type="evidence" value="ECO:0007669"/>
    <property type="project" value="UniProtKB-ARBA"/>
</dbReference>
<feature type="region of interest" description="Disordered" evidence="4">
    <location>
        <begin position="26"/>
        <end position="46"/>
    </location>
</feature>
<dbReference type="Gene3D" id="3.10.105.10">
    <property type="entry name" value="Dipeptide-binding Protein, Domain 3"/>
    <property type="match status" value="1"/>
</dbReference>
<dbReference type="RefSeq" id="WP_078716390.1">
    <property type="nucleotide sequence ID" value="NZ_FUYC01000002.1"/>
</dbReference>
<sequence>MKRLILVLALAFGLLIAGCGGEEKKAEETKAPEQAAEQTAEQAAEPAAETEAKVLRVAMAADPVSLDPHVQLSGGMLQYSHMVFDPLVRWAQDGSIEPRLAYKWEQIDDTTMRFFLHEGVKFHSGNDFTAKDVVWTLDRLKKSQDFKGLFEPFEKAVAVDDYTVDIMTKEPYGLLLSMATYIFPMDSEFYTGTDEKGQPKDAIVKTDYSFANVNESGTGPFTVVKREQGVRTEFARFADYWDENTGNVDEIVLTPIPNDASRVAALLSGDVDFVMPVPPQDLERVESSDNLQLIIMGGSRVITLQMNGERNPALADRKVRQAIVYAVNNQGIVDTIMKGFATVASQQAPEGFAGYVAELTPRYDLEKAKQLMAESNYPDGFECTMIAPNNRYVKDEKIAEAVVSMLSKIGIKVSLKTMPKAQYWDEFDAQVADIQMIGWHPDTEDSANYTEFLLMCRNLETGYGQYNSGSYCNPEVDALILASQTETDLAKRSEMLQDVERLLYEDAAFVPLHWQNLSWASKKGMNTAEIVNVQNFPYFGDLVLE</sequence>
<evidence type="ECO:0000256" key="1">
    <source>
        <dbReference type="ARBA" id="ARBA00005695"/>
    </source>
</evidence>
<dbReference type="PIRSF" id="PIRSF002741">
    <property type="entry name" value="MppA"/>
    <property type="match status" value="1"/>
</dbReference>
<dbReference type="SUPFAM" id="SSF53850">
    <property type="entry name" value="Periplasmic binding protein-like II"/>
    <property type="match status" value="1"/>
</dbReference>
<dbReference type="EMBL" id="FUYC01000002">
    <property type="protein sequence ID" value="SKA75163.1"/>
    <property type="molecule type" value="Genomic_DNA"/>
</dbReference>
<comment type="similarity">
    <text evidence="1">Belongs to the bacterial solute-binding protein 5 family.</text>
</comment>
<dbReference type="GO" id="GO:0043190">
    <property type="term" value="C:ATP-binding cassette (ABC) transporter complex"/>
    <property type="evidence" value="ECO:0007669"/>
    <property type="project" value="InterPro"/>
</dbReference>
<gene>
    <name evidence="6" type="ORF">SAMN02745704_00838</name>
</gene>
<dbReference type="STRING" id="1121449.SAMN02745704_00838"/>
<dbReference type="PANTHER" id="PTHR30290">
    <property type="entry name" value="PERIPLASMIC BINDING COMPONENT OF ABC TRANSPORTER"/>
    <property type="match status" value="1"/>
</dbReference>
<keyword evidence="7" id="KW-1185">Reference proteome</keyword>
<dbReference type="GO" id="GO:0015833">
    <property type="term" value="P:peptide transport"/>
    <property type="evidence" value="ECO:0007669"/>
    <property type="project" value="TreeGrafter"/>
</dbReference>
<dbReference type="PANTHER" id="PTHR30290:SF9">
    <property type="entry name" value="OLIGOPEPTIDE-BINDING PROTEIN APPA"/>
    <property type="match status" value="1"/>
</dbReference>
<dbReference type="Pfam" id="PF00496">
    <property type="entry name" value="SBP_bac_5"/>
    <property type="match status" value="1"/>
</dbReference>
<evidence type="ECO:0000256" key="4">
    <source>
        <dbReference type="SAM" id="MobiDB-lite"/>
    </source>
</evidence>
<evidence type="ECO:0000256" key="3">
    <source>
        <dbReference type="ARBA" id="ARBA00022729"/>
    </source>
</evidence>
<dbReference type="AlphaFoldDB" id="A0A1T4WD01"/>
<protein>
    <submittedName>
        <fullName evidence="6">Peptide/nickel transport system substrate-binding protein</fullName>
    </submittedName>
</protein>
<accession>A0A1T4WD01</accession>
<evidence type="ECO:0000313" key="7">
    <source>
        <dbReference type="Proteomes" id="UP000190027"/>
    </source>
</evidence>
<organism evidence="6 7">
    <name type="scientific">Paucidesulfovibrio gracilis DSM 16080</name>
    <dbReference type="NCBI Taxonomy" id="1121449"/>
    <lineage>
        <taxon>Bacteria</taxon>
        <taxon>Pseudomonadati</taxon>
        <taxon>Thermodesulfobacteriota</taxon>
        <taxon>Desulfovibrionia</taxon>
        <taxon>Desulfovibrionales</taxon>
        <taxon>Desulfovibrionaceae</taxon>
        <taxon>Paucidesulfovibrio</taxon>
    </lineage>
</organism>
<dbReference type="Gene3D" id="3.90.76.10">
    <property type="entry name" value="Dipeptide-binding Protein, Domain 1"/>
    <property type="match status" value="1"/>
</dbReference>
<dbReference type="Gene3D" id="3.40.190.10">
    <property type="entry name" value="Periplasmic binding protein-like II"/>
    <property type="match status" value="1"/>
</dbReference>
<reference evidence="6 7" key="1">
    <citation type="submission" date="2017-02" db="EMBL/GenBank/DDBJ databases">
        <authorList>
            <person name="Peterson S.W."/>
        </authorList>
    </citation>
    <scope>NUCLEOTIDE SEQUENCE [LARGE SCALE GENOMIC DNA]</scope>
    <source>
        <strain evidence="6 7">DSM 16080</strain>
    </source>
</reference>
<dbReference type="InterPro" id="IPR030678">
    <property type="entry name" value="Peptide/Ni-bd"/>
</dbReference>
<feature type="compositionally biased region" description="Low complexity" evidence="4">
    <location>
        <begin position="32"/>
        <end position="46"/>
    </location>
</feature>